<accession>A0A6C0HN94</accession>
<dbReference type="InterPro" id="IPR024134">
    <property type="entry name" value="SOD_Cu/Zn_/chaperone"/>
</dbReference>
<reference evidence="2" key="1">
    <citation type="journal article" date="2020" name="Nature">
        <title>Giant virus diversity and host interactions through global metagenomics.</title>
        <authorList>
            <person name="Schulz F."/>
            <person name="Roux S."/>
            <person name="Paez-Espino D."/>
            <person name="Jungbluth S."/>
            <person name="Walsh D.A."/>
            <person name="Denef V.J."/>
            <person name="McMahon K.D."/>
            <person name="Konstantinidis K.T."/>
            <person name="Eloe-Fadrosh E.A."/>
            <person name="Kyrpides N.C."/>
            <person name="Woyke T."/>
        </authorList>
    </citation>
    <scope>NUCLEOTIDE SEQUENCE</scope>
    <source>
        <strain evidence="2">GVMAG-M-3300023184-160</strain>
    </source>
</reference>
<dbReference type="CDD" id="cd00305">
    <property type="entry name" value="Cu-Zn_Superoxide_Dismutase"/>
    <property type="match status" value="1"/>
</dbReference>
<dbReference type="PROSITE" id="PS00087">
    <property type="entry name" value="SOD_CU_ZN_1"/>
    <property type="match status" value="1"/>
</dbReference>
<evidence type="ECO:0000259" key="1">
    <source>
        <dbReference type="Pfam" id="PF00080"/>
    </source>
</evidence>
<organism evidence="2">
    <name type="scientific">viral metagenome</name>
    <dbReference type="NCBI Taxonomy" id="1070528"/>
    <lineage>
        <taxon>unclassified sequences</taxon>
        <taxon>metagenomes</taxon>
        <taxon>organismal metagenomes</taxon>
    </lineage>
</organism>
<name>A0A6C0HN94_9ZZZZ</name>
<protein>
    <recommendedName>
        <fullName evidence="1">Superoxide dismutase copper/zinc binding domain-containing protein</fullName>
    </recommendedName>
</protein>
<dbReference type="PROSITE" id="PS00332">
    <property type="entry name" value="SOD_CU_ZN_2"/>
    <property type="match status" value="1"/>
</dbReference>
<dbReference type="PANTHER" id="PTHR10003">
    <property type="entry name" value="SUPEROXIDE DISMUTASE CU-ZN -RELATED"/>
    <property type="match status" value="1"/>
</dbReference>
<proteinExistence type="predicted"/>
<evidence type="ECO:0000313" key="2">
    <source>
        <dbReference type="EMBL" id="QHT81874.1"/>
    </source>
</evidence>
<dbReference type="InterPro" id="IPR001424">
    <property type="entry name" value="SOD_Cu_Zn_dom"/>
</dbReference>
<dbReference type="InterPro" id="IPR018152">
    <property type="entry name" value="SOD_Cu/Zn_BS"/>
</dbReference>
<dbReference type="InterPro" id="IPR036423">
    <property type="entry name" value="SOD-like_Cu/Zn_dom_sf"/>
</dbReference>
<sequence length="154" mass="16846">MKAVAVFTGTIEGTVHFTECEQGIEIKVKLKGFEPNTKHGFHVHEAGDLTDRCMSMCAHFNPYHAQHGGPLSRVRHVGDLGNLSANGKGEVHITFYDDCIRLRGTKCNILGRGLILHEDEDDLGVGDEESLRTGNAGKRIACAVIGYAKENFKP</sequence>
<feature type="domain" description="Superoxide dismutase copper/zinc binding" evidence="1">
    <location>
        <begin position="12"/>
        <end position="145"/>
    </location>
</feature>
<dbReference type="Pfam" id="PF00080">
    <property type="entry name" value="Sod_Cu"/>
    <property type="match status" value="1"/>
</dbReference>
<dbReference type="EMBL" id="MN739993">
    <property type="protein sequence ID" value="QHT81874.1"/>
    <property type="molecule type" value="Genomic_DNA"/>
</dbReference>
<dbReference type="AlphaFoldDB" id="A0A6C0HN94"/>
<dbReference type="Gene3D" id="2.60.40.200">
    <property type="entry name" value="Superoxide dismutase, copper/zinc binding domain"/>
    <property type="match status" value="1"/>
</dbReference>
<dbReference type="GO" id="GO:0005507">
    <property type="term" value="F:copper ion binding"/>
    <property type="evidence" value="ECO:0007669"/>
    <property type="project" value="InterPro"/>
</dbReference>
<dbReference type="PRINTS" id="PR00068">
    <property type="entry name" value="CUZNDISMTASE"/>
</dbReference>
<dbReference type="GO" id="GO:0006801">
    <property type="term" value="P:superoxide metabolic process"/>
    <property type="evidence" value="ECO:0007669"/>
    <property type="project" value="InterPro"/>
</dbReference>
<dbReference type="SUPFAM" id="SSF49329">
    <property type="entry name" value="Cu,Zn superoxide dismutase-like"/>
    <property type="match status" value="1"/>
</dbReference>